<dbReference type="OrthoDB" id="128073at2759"/>
<keyword evidence="2" id="KW-1185">Reference proteome</keyword>
<gene>
    <name evidence="1" type="ORF">PITG_09368</name>
</gene>
<dbReference type="Proteomes" id="UP000006643">
    <property type="component" value="Unassembled WGS sequence"/>
</dbReference>
<dbReference type="eggNOG" id="ENOG502RGWY">
    <property type="taxonomic scope" value="Eukaryota"/>
</dbReference>
<dbReference type="HOGENOM" id="CLU_1707719_0_0_1"/>
<dbReference type="GeneID" id="9474931"/>
<evidence type="ECO:0000313" key="2">
    <source>
        <dbReference type="Proteomes" id="UP000006643"/>
    </source>
</evidence>
<protein>
    <submittedName>
        <fullName evidence="1">Uncharacterized protein</fullName>
    </submittedName>
</protein>
<dbReference type="AlphaFoldDB" id="D0NBI3"/>
<dbReference type="EMBL" id="DS028131">
    <property type="protein sequence ID" value="EEY55412.1"/>
    <property type="molecule type" value="Genomic_DNA"/>
</dbReference>
<reference evidence="2" key="1">
    <citation type="journal article" date="2009" name="Nature">
        <title>Genome sequence and analysis of the Irish potato famine pathogen Phytophthora infestans.</title>
        <authorList>
            <consortium name="The Broad Institute Genome Sequencing Platform"/>
            <person name="Haas B.J."/>
            <person name="Kamoun S."/>
            <person name="Zody M.C."/>
            <person name="Jiang R.H."/>
            <person name="Handsaker R.E."/>
            <person name="Cano L.M."/>
            <person name="Grabherr M."/>
            <person name="Kodira C.D."/>
            <person name="Raffaele S."/>
            <person name="Torto-Alalibo T."/>
            <person name="Bozkurt T.O."/>
            <person name="Ah-Fong A.M."/>
            <person name="Alvarado L."/>
            <person name="Anderson V.L."/>
            <person name="Armstrong M.R."/>
            <person name="Avrova A."/>
            <person name="Baxter L."/>
            <person name="Beynon J."/>
            <person name="Boevink P.C."/>
            <person name="Bollmann S.R."/>
            <person name="Bos J.I."/>
            <person name="Bulone V."/>
            <person name="Cai G."/>
            <person name="Cakir C."/>
            <person name="Carrington J.C."/>
            <person name="Chawner M."/>
            <person name="Conti L."/>
            <person name="Costanzo S."/>
            <person name="Ewan R."/>
            <person name="Fahlgren N."/>
            <person name="Fischbach M.A."/>
            <person name="Fugelstad J."/>
            <person name="Gilroy E.M."/>
            <person name="Gnerre S."/>
            <person name="Green P.J."/>
            <person name="Grenville-Briggs L.J."/>
            <person name="Griffith J."/>
            <person name="Grunwald N.J."/>
            <person name="Horn K."/>
            <person name="Horner N.R."/>
            <person name="Hu C.H."/>
            <person name="Huitema E."/>
            <person name="Jeong D.H."/>
            <person name="Jones A.M."/>
            <person name="Jones J.D."/>
            <person name="Jones R.W."/>
            <person name="Karlsson E.K."/>
            <person name="Kunjeti S.G."/>
            <person name="Lamour K."/>
            <person name="Liu Z."/>
            <person name="Ma L."/>
            <person name="Maclean D."/>
            <person name="Chibucos M.C."/>
            <person name="McDonald H."/>
            <person name="McWalters J."/>
            <person name="Meijer H.J."/>
            <person name="Morgan W."/>
            <person name="Morris P.F."/>
            <person name="Munro C.A."/>
            <person name="O'Neill K."/>
            <person name="Ospina-Giraldo M."/>
            <person name="Pinzon A."/>
            <person name="Pritchard L."/>
            <person name="Ramsahoye B."/>
            <person name="Ren Q."/>
            <person name="Restrepo S."/>
            <person name="Roy S."/>
            <person name="Sadanandom A."/>
            <person name="Savidor A."/>
            <person name="Schornack S."/>
            <person name="Schwartz D.C."/>
            <person name="Schumann U.D."/>
            <person name="Schwessinger B."/>
            <person name="Seyer L."/>
            <person name="Sharpe T."/>
            <person name="Silvar C."/>
            <person name="Song J."/>
            <person name="Studholme D.J."/>
            <person name="Sykes S."/>
            <person name="Thines M."/>
            <person name="van de Vondervoort P.J."/>
            <person name="Phuntumart V."/>
            <person name="Wawra S."/>
            <person name="Weide R."/>
            <person name="Win J."/>
            <person name="Young C."/>
            <person name="Zhou S."/>
            <person name="Fry W."/>
            <person name="Meyers B.C."/>
            <person name="van West P."/>
            <person name="Ristaino J."/>
            <person name="Govers F."/>
            <person name="Birch P.R."/>
            <person name="Whisson S.C."/>
            <person name="Judelson H.S."/>
            <person name="Nusbaum C."/>
        </authorList>
    </citation>
    <scope>NUCLEOTIDE SEQUENCE [LARGE SCALE GENOMIC DNA]</scope>
    <source>
        <strain evidence="2">T30-4</strain>
    </source>
</reference>
<evidence type="ECO:0000313" key="1">
    <source>
        <dbReference type="EMBL" id="EEY55412.1"/>
    </source>
</evidence>
<sequence length="154" mass="17125">MATTEPVTNIVKRIGQPLHGDNDEEIRSFLTGFTAKELRSACRIYHVKVRSKTANLDSKVGYENVLVELARSQRESENATRDKRDKRQGSAGVVAAVTTHAGAVAGRNAFWVQVAVDYVKDRPEYGRLVSAISRFKGVDPHHIVPHTSEKLMQI</sequence>
<accession>D0NBI3</accession>
<dbReference type="InParanoid" id="D0NBI3"/>
<dbReference type="VEuPathDB" id="FungiDB:PITG_09368"/>
<dbReference type="RefSeq" id="XP_002903636.1">
    <property type="nucleotide sequence ID" value="XM_002903590.1"/>
</dbReference>
<name>D0NBI3_PHYIT</name>
<organism evidence="1 2">
    <name type="scientific">Phytophthora infestans (strain T30-4)</name>
    <name type="common">Potato late blight agent</name>
    <dbReference type="NCBI Taxonomy" id="403677"/>
    <lineage>
        <taxon>Eukaryota</taxon>
        <taxon>Sar</taxon>
        <taxon>Stramenopiles</taxon>
        <taxon>Oomycota</taxon>
        <taxon>Peronosporomycetes</taxon>
        <taxon>Peronosporales</taxon>
        <taxon>Peronosporaceae</taxon>
        <taxon>Phytophthora</taxon>
    </lineage>
</organism>
<proteinExistence type="predicted"/>
<dbReference type="KEGG" id="pif:PITG_09368"/>
<dbReference type="OMA" id="HESEFYD"/>